<dbReference type="GO" id="GO:0046854">
    <property type="term" value="P:phosphatidylinositol phosphate biosynthetic process"/>
    <property type="evidence" value="ECO:0007669"/>
    <property type="project" value="InterPro"/>
</dbReference>
<feature type="binding site" evidence="4">
    <location>
        <position position="88"/>
    </location>
    <ligand>
        <name>Mg(2+)</name>
        <dbReference type="ChEBI" id="CHEBI:18420"/>
        <label>1</label>
        <note>catalytic</note>
    </ligand>
</feature>
<feature type="binding site" evidence="4">
    <location>
        <position position="67"/>
    </location>
    <ligand>
        <name>Mg(2+)</name>
        <dbReference type="ChEBI" id="CHEBI:18420"/>
        <label>1</label>
        <note>catalytic</note>
    </ligand>
</feature>
<dbReference type="Gene3D" id="3.40.190.80">
    <property type="match status" value="1"/>
</dbReference>
<dbReference type="Pfam" id="PF00459">
    <property type="entry name" value="Inositol_P"/>
    <property type="match status" value="1"/>
</dbReference>
<dbReference type="InterPro" id="IPR000760">
    <property type="entry name" value="Inositol_monophosphatase-like"/>
</dbReference>
<dbReference type="OrthoDB" id="9785695at2"/>
<evidence type="ECO:0000313" key="6">
    <source>
        <dbReference type="Proteomes" id="UP000199628"/>
    </source>
</evidence>
<evidence type="ECO:0000256" key="1">
    <source>
        <dbReference type="ARBA" id="ARBA00009759"/>
    </source>
</evidence>
<sequence>MPETDLELLIRAARAAGAIATRYSGREAQRWDKPDGAGPVTEADLAVNALLEQMLPAARPGYGWLSEETEDNPDRLDRDRVFIVDPIDGTRSFAEGSLTWAHSLAVAERGVVTAAVIYLPMRDFLFSAATGTGAFLNDTPIRVSEPQTLADAHILAARPNLLPDHWIGRAAPVFQREYRPSLAYRMALVAQGRFDGMLTLRPSWEWDIAAGDLLLREAGGLCTDRFGTALRFNNNLPRLAGVIAGGTMVHESLSAALDPESTGFPAL</sequence>
<dbReference type="GO" id="GO:0046872">
    <property type="term" value="F:metal ion binding"/>
    <property type="evidence" value="ECO:0007669"/>
    <property type="project" value="UniProtKB-KW"/>
</dbReference>
<dbReference type="STRING" id="639004.SAMN04488239_103253"/>
<feature type="binding site" evidence="4">
    <location>
        <position position="207"/>
    </location>
    <ligand>
        <name>Mg(2+)</name>
        <dbReference type="ChEBI" id="CHEBI:18420"/>
        <label>1</label>
        <note>catalytic</note>
    </ligand>
</feature>
<comment type="cofactor">
    <cofactor evidence="4">
        <name>Mg(2+)</name>
        <dbReference type="ChEBI" id="CHEBI:18420"/>
    </cofactor>
</comment>
<dbReference type="InterPro" id="IPR020550">
    <property type="entry name" value="Inositol_monophosphatase_CS"/>
</dbReference>
<protein>
    <submittedName>
        <fullName evidence="5">Myo-inositol-1(Or 4)-monophosphatase</fullName>
    </submittedName>
</protein>
<dbReference type="AlphaFoldDB" id="A0A1G6NY66"/>
<dbReference type="GO" id="GO:0008934">
    <property type="term" value="F:inositol monophosphate 1-phosphatase activity"/>
    <property type="evidence" value="ECO:0007669"/>
    <property type="project" value="TreeGrafter"/>
</dbReference>
<feature type="binding site" evidence="4">
    <location>
        <position position="87"/>
    </location>
    <ligand>
        <name>Mg(2+)</name>
        <dbReference type="ChEBI" id="CHEBI:18420"/>
        <label>1</label>
        <note>catalytic</note>
    </ligand>
</feature>
<feature type="binding site" evidence="4">
    <location>
        <position position="85"/>
    </location>
    <ligand>
        <name>Mg(2+)</name>
        <dbReference type="ChEBI" id="CHEBI:18420"/>
        <label>1</label>
        <note>catalytic</note>
    </ligand>
</feature>
<proteinExistence type="inferred from homology"/>
<dbReference type="Proteomes" id="UP000199628">
    <property type="component" value="Unassembled WGS sequence"/>
</dbReference>
<dbReference type="PANTHER" id="PTHR20854:SF4">
    <property type="entry name" value="INOSITOL-1-MONOPHOSPHATASE-RELATED"/>
    <property type="match status" value="1"/>
</dbReference>
<comment type="similarity">
    <text evidence="1">Belongs to the inositol monophosphatase superfamily.</text>
</comment>
<evidence type="ECO:0000256" key="3">
    <source>
        <dbReference type="ARBA" id="ARBA00022842"/>
    </source>
</evidence>
<name>A0A1G6NY66_9RHOB</name>
<keyword evidence="6" id="KW-1185">Reference proteome</keyword>
<evidence type="ECO:0000313" key="5">
    <source>
        <dbReference type="EMBL" id="SDC72739.1"/>
    </source>
</evidence>
<organism evidence="5 6">
    <name type="scientific">Ruegeria marina</name>
    <dbReference type="NCBI Taxonomy" id="639004"/>
    <lineage>
        <taxon>Bacteria</taxon>
        <taxon>Pseudomonadati</taxon>
        <taxon>Pseudomonadota</taxon>
        <taxon>Alphaproteobacteria</taxon>
        <taxon>Rhodobacterales</taxon>
        <taxon>Roseobacteraceae</taxon>
        <taxon>Ruegeria</taxon>
    </lineage>
</organism>
<dbReference type="GO" id="GO:0006020">
    <property type="term" value="P:inositol metabolic process"/>
    <property type="evidence" value="ECO:0007669"/>
    <property type="project" value="TreeGrafter"/>
</dbReference>
<keyword evidence="2 4" id="KW-0479">Metal-binding</keyword>
<dbReference type="PRINTS" id="PR00377">
    <property type="entry name" value="IMPHPHTASES"/>
</dbReference>
<gene>
    <name evidence="5" type="ORF">SAMN04488239_103253</name>
</gene>
<dbReference type="PROSITE" id="PS00630">
    <property type="entry name" value="IMP_2"/>
    <property type="match status" value="1"/>
</dbReference>
<reference evidence="6" key="1">
    <citation type="submission" date="2016-10" db="EMBL/GenBank/DDBJ databases">
        <authorList>
            <person name="Varghese N."/>
            <person name="Submissions S."/>
        </authorList>
    </citation>
    <scope>NUCLEOTIDE SEQUENCE [LARGE SCALE GENOMIC DNA]</scope>
    <source>
        <strain evidence="6">CGMCC 1.9108</strain>
    </source>
</reference>
<dbReference type="GO" id="GO:0007165">
    <property type="term" value="P:signal transduction"/>
    <property type="evidence" value="ECO:0007669"/>
    <property type="project" value="TreeGrafter"/>
</dbReference>
<dbReference type="EMBL" id="FMZV01000003">
    <property type="protein sequence ID" value="SDC72739.1"/>
    <property type="molecule type" value="Genomic_DNA"/>
</dbReference>
<keyword evidence="3 4" id="KW-0460">Magnesium</keyword>
<dbReference type="RefSeq" id="WP_093028664.1">
    <property type="nucleotide sequence ID" value="NZ_FMZV01000003.1"/>
</dbReference>
<dbReference type="SUPFAM" id="SSF56655">
    <property type="entry name" value="Carbohydrate phosphatase"/>
    <property type="match status" value="1"/>
</dbReference>
<dbReference type="Gene3D" id="3.30.540.10">
    <property type="entry name" value="Fructose-1,6-Bisphosphatase, subunit A, domain 1"/>
    <property type="match status" value="1"/>
</dbReference>
<evidence type="ECO:0000256" key="4">
    <source>
        <dbReference type="PIRSR" id="PIRSR600760-2"/>
    </source>
</evidence>
<dbReference type="CDD" id="cd01638">
    <property type="entry name" value="CysQ"/>
    <property type="match status" value="1"/>
</dbReference>
<accession>A0A1G6NY66</accession>
<evidence type="ECO:0000256" key="2">
    <source>
        <dbReference type="ARBA" id="ARBA00022723"/>
    </source>
</evidence>
<dbReference type="PANTHER" id="PTHR20854">
    <property type="entry name" value="INOSITOL MONOPHOSPHATASE"/>
    <property type="match status" value="1"/>
</dbReference>